<accession>A0A420D978</accession>
<sequence length="44" mass="5309">MTQIINSESFTSIDLNLLKYNNEKTIIDINSWIDFQLFKKHQYT</sequence>
<dbReference type="EMBL" id="RAQH01000005">
    <property type="protein sequence ID" value="RKE87188.1"/>
    <property type="molecule type" value="Genomic_DNA"/>
</dbReference>
<protein>
    <submittedName>
        <fullName evidence="1">Uncharacterized protein</fullName>
    </submittedName>
</protein>
<evidence type="ECO:0000313" key="1">
    <source>
        <dbReference type="EMBL" id="RKE87188.1"/>
    </source>
</evidence>
<gene>
    <name evidence="1" type="ORF">BXY58_2064</name>
</gene>
<evidence type="ECO:0000313" key="2">
    <source>
        <dbReference type="Proteomes" id="UP000285906"/>
    </source>
</evidence>
<dbReference type="Proteomes" id="UP000285906">
    <property type="component" value="Unassembled WGS sequence"/>
</dbReference>
<name>A0A420D978_9FLAO</name>
<dbReference type="AlphaFoldDB" id="A0A420D978"/>
<reference evidence="1 2" key="1">
    <citation type="submission" date="2018-09" db="EMBL/GenBank/DDBJ databases">
        <title>Genomic Encyclopedia of Archaeal and Bacterial Type Strains, Phase II (KMG-II): from individual species to whole genera.</title>
        <authorList>
            <person name="Goeker M."/>
        </authorList>
    </citation>
    <scope>NUCLEOTIDE SEQUENCE [LARGE SCALE GENOMIC DNA]</scope>
    <source>
        <strain evidence="1 2">DSM 27620</strain>
    </source>
</reference>
<proteinExistence type="predicted"/>
<comment type="caution">
    <text evidence="1">The sequence shown here is derived from an EMBL/GenBank/DDBJ whole genome shotgun (WGS) entry which is preliminary data.</text>
</comment>
<organism evidence="1 2">
    <name type="scientific">Epilithonimonas arachidiradicis</name>
    <dbReference type="NCBI Taxonomy" id="1617282"/>
    <lineage>
        <taxon>Bacteria</taxon>
        <taxon>Pseudomonadati</taxon>
        <taxon>Bacteroidota</taxon>
        <taxon>Flavobacteriia</taxon>
        <taxon>Flavobacteriales</taxon>
        <taxon>Weeksellaceae</taxon>
        <taxon>Chryseobacterium group</taxon>
        <taxon>Epilithonimonas</taxon>
    </lineage>
</organism>